<sequence>MPPDMNFALLTWKNKLLLSDPDVDLMVQFVKEHALKAPEGSAFLDGTYNTGLIHHAEIVTDQKDSQLCPRKLLMEETAKEILTRSRNRLLKAEMSQARLKKVMEIFMNGP</sequence>
<dbReference type="EMBL" id="CAXITT010000519">
    <property type="protein sequence ID" value="CAL1543011.1"/>
    <property type="molecule type" value="Genomic_DNA"/>
</dbReference>
<comment type="caution">
    <text evidence="1">The sequence shown here is derived from an EMBL/GenBank/DDBJ whole genome shotgun (WGS) entry which is preliminary data.</text>
</comment>
<evidence type="ECO:0000313" key="1">
    <source>
        <dbReference type="EMBL" id="CAL1543011.1"/>
    </source>
</evidence>
<gene>
    <name evidence="1" type="ORF">GSLYS_00016545001</name>
</gene>
<dbReference type="AlphaFoldDB" id="A0AAV2I8Y1"/>
<accession>A0AAV2I8Y1</accession>
<reference evidence="1 2" key="1">
    <citation type="submission" date="2024-04" db="EMBL/GenBank/DDBJ databases">
        <authorList>
            <consortium name="Genoscope - CEA"/>
            <person name="William W."/>
        </authorList>
    </citation>
    <scope>NUCLEOTIDE SEQUENCE [LARGE SCALE GENOMIC DNA]</scope>
</reference>
<evidence type="ECO:0000313" key="2">
    <source>
        <dbReference type="Proteomes" id="UP001497497"/>
    </source>
</evidence>
<organism evidence="1 2">
    <name type="scientific">Lymnaea stagnalis</name>
    <name type="common">Great pond snail</name>
    <name type="synonym">Helix stagnalis</name>
    <dbReference type="NCBI Taxonomy" id="6523"/>
    <lineage>
        <taxon>Eukaryota</taxon>
        <taxon>Metazoa</taxon>
        <taxon>Spiralia</taxon>
        <taxon>Lophotrochozoa</taxon>
        <taxon>Mollusca</taxon>
        <taxon>Gastropoda</taxon>
        <taxon>Heterobranchia</taxon>
        <taxon>Euthyneura</taxon>
        <taxon>Panpulmonata</taxon>
        <taxon>Hygrophila</taxon>
        <taxon>Lymnaeoidea</taxon>
        <taxon>Lymnaeidae</taxon>
        <taxon>Lymnaea</taxon>
    </lineage>
</organism>
<protein>
    <submittedName>
        <fullName evidence="1">Uncharacterized protein</fullName>
    </submittedName>
</protein>
<keyword evidence="2" id="KW-1185">Reference proteome</keyword>
<proteinExistence type="predicted"/>
<name>A0AAV2I8Y1_LYMST</name>
<dbReference type="Proteomes" id="UP001497497">
    <property type="component" value="Unassembled WGS sequence"/>
</dbReference>